<dbReference type="EMBL" id="KK733857">
    <property type="protein sequence ID" value="KFR00443.1"/>
    <property type="molecule type" value="Genomic_DNA"/>
</dbReference>
<sequence>NGSKLKEGRFRLDIRKKFFPMRVVRHWHRLPRDVVAAPSLEEFKARLDGALSSLV</sequence>
<organism evidence="1 2">
    <name type="scientific">Opisthocomus hoazin</name>
    <name type="common">Hoatzin</name>
    <name type="synonym">Phasianus hoazin</name>
    <dbReference type="NCBI Taxonomy" id="30419"/>
    <lineage>
        <taxon>Eukaryota</taxon>
        <taxon>Metazoa</taxon>
        <taxon>Chordata</taxon>
        <taxon>Craniata</taxon>
        <taxon>Vertebrata</taxon>
        <taxon>Euteleostomi</taxon>
        <taxon>Archelosauria</taxon>
        <taxon>Archosauria</taxon>
        <taxon>Dinosauria</taxon>
        <taxon>Saurischia</taxon>
        <taxon>Theropoda</taxon>
        <taxon>Coelurosauria</taxon>
        <taxon>Aves</taxon>
        <taxon>Neognathae</taxon>
        <taxon>Neoaves</taxon>
        <taxon>Opisthocomiformes</taxon>
        <taxon>Opisthocomidae</taxon>
        <taxon>Opisthocomus</taxon>
    </lineage>
</organism>
<keyword evidence="2" id="KW-1185">Reference proteome</keyword>
<dbReference type="AlphaFoldDB" id="A0A091VDG3"/>
<feature type="non-terminal residue" evidence="1">
    <location>
        <position position="1"/>
    </location>
</feature>
<dbReference type="Proteomes" id="UP000053605">
    <property type="component" value="Unassembled WGS sequence"/>
</dbReference>
<evidence type="ECO:0000313" key="1">
    <source>
        <dbReference type="EMBL" id="KFR00443.1"/>
    </source>
</evidence>
<reference evidence="1 2" key="1">
    <citation type="submission" date="2014-04" db="EMBL/GenBank/DDBJ databases">
        <title>Genome evolution of avian class.</title>
        <authorList>
            <person name="Zhang G."/>
            <person name="Li C."/>
        </authorList>
    </citation>
    <scope>NUCLEOTIDE SEQUENCE [LARGE SCALE GENOMIC DNA]</scope>
    <source>
        <strain evidence="1">BGI_N306</strain>
    </source>
</reference>
<feature type="non-terminal residue" evidence="1">
    <location>
        <position position="55"/>
    </location>
</feature>
<gene>
    <name evidence="1" type="ORF">N306_00152</name>
</gene>
<dbReference type="PhylomeDB" id="A0A091VDG3"/>
<name>A0A091VDG3_OPIHO</name>
<proteinExistence type="predicted"/>
<evidence type="ECO:0008006" key="3">
    <source>
        <dbReference type="Google" id="ProtNLM"/>
    </source>
</evidence>
<protein>
    <recommendedName>
        <fullName evidence="3">Nidogen G2 beta-barrel domain-containing protein</fullName>
    </recommendedName>
</protein>
<evidence type="ECO:0000313" key="2">
    <source>
        <dbReference type="Proteomes" id="UP000053605"/>
    </source>
</evidence>
<accession>A0A091VDG3</accession>